<comment type="caution">
    <text evidence="8">The sequence shown here is derived from an EMBL/GenBank/DDBJ whole genome shotgun (WGS) entry which is preliminary data.</text>
</comment>
<sequence>MNMLRDGVAVTAALVCSATGSALAEDVGSQATSSTSAAQGLEAASTPAPGALDESGAVVTEAAASAPKPRVNYVLGAIVSSSPDYAGGAERSYGLRPAWALEYGRFRLSSSRGNALMGHGLTAQSESGASAMLAQSERFSLRASLRIDQGDDGSDSPRRRGLPEVRSTLRARLSTGYALTPRWSVGAGVSQDILGRDGGALMSLNLGYSFPYSQQTRVSFGLGAGFADRQYLRSHFGVPAGSASPLPAFDPKAGLYSVDAGVDVMVALSRHWVAVGGVSVSQLQGDARRSPLTVKPLGYSASVGLAYRCCR</sequence>
<evidence type="ECO:0000256" key="6">
    <source>
        <dbReference type="SAM" id="MobiDB-lite"/>
    </source>
</evidence>
<dbReference type="AlphaFoldDB" id="A0A543L2P3"/>
<evidence type="ECO:0000256" key="4">
    <source>
        <dbReference type="ARBA" id="ARBA00023136"/>
    </source>
</evidence>
<gene>
    <name evidence="8" type="ORF">BDD18_3530</name>
</gene>
<dbReference type="Pfam" id="PF06629">
    <property type="entry name" value="MipA"/>
    <property type="match status" value="1"/>
</dbReference>
<dbReference type="EMBL" id="VFPV01000003">
    <property type="protein sequence ID" value="TQN01561.1"/>
    <property type="molecule type" value="Genomic_DNA"/>
</dbReference>
<protein>
    <submittedName>
        <fullName evidence="8">Outer membrane scaffolding protein for murein synthesis (MipA/OmpV family)</fullName>
    </submittedName>
</protein>
<dbReference type="PANTHER" id="PTHR38776">
    <property type="entry name" value="MLTA-INTERACTING PROTEIN-RELATED"/>
    <property type="match status" value="1"/>
</dbReference>
<keyword evidence="4" id="KW-0472">Membrane</keyword>
<dbReference type="RefSeq" id="WP_244939133.1">
    <property type="nucleotide sequence ID" value="NZ_VFPV01000003.1"/>
</dbReference>
<keyword evidence="5" id="KW-0998">Cell outer membrane</keyword>
<evidence type="ECO:0000313" key="8">
    <source>
        <dbReference type="EMBL" id="TQN01561.1"/>
    </source>
</evidence>
<comment type="subcellular location">
    <subcellularLocation>
        <location evidence="1">Cell outer membrane</location>
    </subcellularLocation>
</comment>
<evidence type="ECO:0000256" key="2">
    <source>
        <dbReference type="ARBA" id="ARBA00005722"/>
    </source>
</evidence>
<accession>A0A543L2P3</accession>
<keyword evidence="3 7" id="KW-0732">Signal</keyword>
<evidence type="ECO:0000256" key="3">
    <source>
        <dbReference type="ARBA" id="ARBA00022729"/>
    </source>
</evidence>
<proteinExistence type="inferred from homology"/>
<evidence type="ECO:0000256" key="5">
    <source>
        <dbReference type="ARBA" id="ARBA00023237"/>
    </source>
</evidence>
<organism evidence="8 9">
    <name type="scientific">Acidovorax temperans</name>
    <dbReference type="NCBI Taxonomy" id="80878"/>
    <lineage>
        <taxon>Bacteria</taxon>
        <taxon>Pseudomonadati</taxon>
        <taxon>Pseudomonadota</taxon>
        <taxon>Betaproteobacteria</taxon>
        <taxon>Burkholderiales</taxon>
        <taxon>Comamonadaceae</taxon>
        <taxon>Acidovorax</taxon>
    </lineage>
</organism>
<comment type="similarity">
    <text evidence="2">Belongs to the MipA/OmpV family.</text>
</comment>
<evidence type="ECO:0000256" key="1">
    <source>
        <dbReference type="ARBA" id="ARBA00004442"/>
    </source>
</evidence>
<dbReference type="PANTHER" id="PTHR38776:SF1">
    <property type="entry name" value="MLTA-INTERACTING PROTEIN-RELATED"/>
    <property type="match status" value="1"/>
</dbReference>
<dbReference type="InterPro" id="IPR010583">
    <property type="entry name" value="MipA"/>
</dbReference>
<evidence type="ECO:0000313" key="9">
    <source>
        <dbReference type="Proteomes" id="UP000316993"/>
    </source>
</evidence>
<feature type="region of interest" description="Disordered" evidence="6">
    <location>
        <begin position="145"/>
        <end position="165"/>
    </location>
</feature>
<feature type="chain" id="PRO_5022084386" evidence="7">
    <location>
        <begin position="25"/>
        <end position="311"/>
    </location>
</feature>
<dbReference type="Proteomes" id="UP000316993">
    <property type="component" value="Unassembled WGS sequence"/>
</dbReference>
<evidence type="ECO:0000256" key="7">
    <source>
        <dbReference type="SAM" id="SignalP"/>
    </source>
</evidence>
<name>A0A543L2P3_9BURK</name>
<dbReference type="GO" id="GO:0009279">
    <property type="term" value="C:cell outer membrane"/>
    <property type="evidence" value="ECO:0007669"/>
    <property type="project" value="UniProtKB-SubCell"/>
</dbReference>
<reference evidence="8 9" key="1">
    <citation type="submission" date="2019-06" db="EMBL/GenBank/DDBJ databases">
        <title>Genomic Encyclopedia of Archaeal and Bacterial Type Strains, Phase II (KMG-II): from individual species to whole genera.</title>
        <authorList>
            <person name="Goeker M."/>
        </authorList>
    </citation>
    <scope>NUCLEOTIDE SEQUENCE [LARGE SCALE GENOMIC DNA]</scope>
    <source>
        <strain evidence="8 9">DSM 7270</strain>
    </source>
</reference>
<feature type="signal peptide" evidence="7">
    <location>
        <begin position="1"/>
        <end position="24"/>
    </location>
</feature>